<accession>A0A0A9A093</accession>
<name>A0A0A9A093_ARUDO</name>
<reference evidence="1" key="1">
    <citation type="submission" date="2014-09" db="EMBL/GenBank/DDBJ databases">
        <authorList>
            <person name="Magalhaes I.L.F."/>
            <person name="Oliveira U."/>
            <person name="Santos F.R."/>
            <person name="Vidigal T.H.D.A."/>
            <person name="Brescovit A.D."/>
            <person name="Santos A.J."/>
        </authorList>
    </citation>
    <scope>NUCLEOTIDE SEQUENCE</scope>
    <source>
        <tissue evidence="1">Shoot tissue taken approximately 20 cm above the soil surface</tissue>
    </source>
</reference>
<dbReference type="EMBL" id="GBRH01252846">
    <property type="protein sequence ID" value="JAD45049.1"/>
    <property type="molecule type" value="Transcribed_RNA"/>
</dbReference>
<reference evidence="1" key="2">
    <citation type="journal article" date="2015" name="Data Brief">
        <title>Shoot transcriptome of the giant reed, Arundo donax.</title>
        <authorList>
            <person name="Barrero R.A."/>
            <person name="Guerrero F.D."/>
            <person name="Moolhuijzen P."/>
            <person name="Goolsby J.A."/>
            <person name="Tidwell J."/>
            <person name="Bellgard S.E."/>
            <person name="Bellgard M.I."/>
        </authorList>
    </citation>
    <scope>NUCLEOTIDE SEQUENCE</scope>
    <source>
        <tissue evidence="1">Shoot tissue taken approximately 20 cm above the soil surface</tissue>
    </source>
</reference>
<organism evidence="1">
    <name type="scientific">Arundo donax</name>
    <name type="common">Giant reed</name>
    <name type="synonym">Donax arundinaceus</name>
    <dbReference type="NCBI Taxonomy" id="35708"/>
    <lineage>
        <taxon>Eukaryota</taxon>
        <taxon>Viridiplantae</taxon>
        <taxon>Streptophyta</taxon>
        <taxon>Embryophyta</taxon>
        <taxon>Tracheophyta</taxon>
        <taxon>Spermatophyta</taxon>
        <taxon>Magnoliopsida</taxon>
        <taxon>Liliopsida</taxon>
        <taxon>Poales</taxon>
        <taxon>Poaceae</taxon>
        <taxon>PACMAD clade</taxon>
        <taxon>Arundinoideae</taxon>
        <taxon>Arundineae</taxon>
        <taxon>Arundo</taxon>
    </lineage>
</organism>
<sequence length="34" mass="3829">MICYMRTAIQSTPKKGKIADIDTKLCNLLTVCVR</sequence>
<protein>
    <submittedName>
        <fullName evidence="1">Uncharacterized protein</fullName>
    </submittedName>
</protein>
<proteinExistence type="predicted"/>
<dbReference type="AlphaFoldDB" id="A0A0A9A093"/>
<evidence type="ECO:0000313" key="1">
    <source>
        <dbReference type="EMBL" id="JAD45049.1"/>
    </source>
</evidence>